<dbReference type="InterPro" id="IPR044730">
    <property type="entry name" value="RNase_H-like_dom_plant"/>
</dbReference>
<evidence type="ECO:0000259" key="1">
    <source>
        <dbReference type="PROSITE" id="PS50879"/>
    </source>
</evidence>
<dbReference type="EMBL" id="JBJUIK010000002">
    <property type="protein sequence ID" value="KAL3534414.1"/>
    <property type="molecule type" value="Genomic_DNA"/>
</dbReference>
<feature type="domain" description="RNase H type-1" evidence="1">
    <location>
        <begin position="46"/>
        <end position="164"/>
    </location>
</feature>
<evidence type="ECO:0000313" key="2">
    <source>
        <dbReference type="EMBL" id="KAL3534414.1"/>
    </source>
</evidence>
<dbReference type="PROSITE" id="PS50879">
    <property type="entry name" value="RNASE_H_1"/>
    <property type="match status" value="1"/>
</dbReference>
<dbReference type="CDD" id="cd06222">
    <property type="entry name" value="RNase_H_like"/>
    <property type="match status" value="1"/>
</dbReference>
<protein>
    <recommendedName>
        <fullName evidence="1">RNase H type-1 domain-containing protein</fullName>
    </recommendedName>
</protein>
<keyword evidence="3" id="KW-1185">Reference proteome</keyword>
<dbReference type="AlphaFoldDB" id="A0ABD3ATC4"/>
<dbReference type="InterPro" id="IPR036397">
    <property type="entry name" value="RNaseH_sf"/>
</dbReference>
<dbReference type="InterPro" id="IPR012337">
    <property type="entry name" value="RNaseH-like_sf"/>
</dbReference>
<dbReference type="Pfam" id="PF13456">
    <property type="entry name" value="RVT_3"/>
    <property type="match status" value="1"/>
</dbReference>
<dbReference type="Proteomes" id="UP001630127">
    <property type="component" value="Unassembled WGS sequence"/>
</dbReference>
<dbReference type="PANTHER" id="PTHR47723:SF19">
    <property type="entry name" value="POLYNUCLEOTIDYL TRANSFERASE, RIBONUCLEASE H-LIKE SUPERFAMILY PROTEIN"/>
    <property type="match status" value="1"/>
</dbReference>
<comment type="caution">
    <text evidence="2">The sequence shown here is derived from an EMBL/GenBank/DDBJ whole genome shotgun (WGS) entry which is preliminary data.</text>
</comment>
<sequence>MLEFFSNFNMVKPISSSLHFRGLFQNTSVRRVSKFPRALAVAWLRDFNGIKLNVDGSSLGNPSSIGGGGIAQDNSGSVILSFTEFFGCCTKLQAEAHALLHGIKFYLCHSITQATIEMDSKVLLDIVQNKSSTPWQLDGLIQHIQHPLSEGQLCCNMFTKKQTR</sequence>
<organism evidence="2 3">
    <name type="scientific">Cinchona calisaya</name>
    <dbReference type="NCBI Taxonomy" id="153742"/>
    <lineage>
        <taxon>Eukaryota</taxon>
        <taxon>Viridiplantae</taxon>
        <taxon>Streptophyta</taxon>
        <taxon>Embryophyta</taxon>
        <taxon>Tracheophyta</taxon>
        <taxon>Spermatophyta</taxon>
        <taxon>Magnoliopsida</taxon>
        <taxon>eudicotyledons</taxon>
        <taxon>Gunneridae</taxon>
        <taxon>Pentapetalae</taxon>
        <taxon>asterids</taxon>
        <taxon>lamiids</taxon>
        <taxon>Gentianales</taxon>
        <taxon>Rubiaceae</taxon>
        <taxon>Cinchonoideae</taxon>
        <taxon>Cinchoneae</taxon>
        <taxon>Cinchona</taxon>
    </lineage>
</organism>
<reference evidence="2 3" key="1">
    <citation type="submission" date="2024-11" db="EMBL/GenBank/DDBJ databases">
        <title>A near-complete genome assembly of Cinchona calisaya.</title>
        <authorList>
            <person name="Lian D.C."/>
            <person name="Zhao X.W."/>
            <person name="Wei L."/>
        </authorList>
    </citation>
    <scope>NUCLEOTIDE SEQUENCE [LARGE SCALE GENOMIC DNA]</scope>
    <source>
        <tissue evidence="2">Nenye</tissue>
    </source>
</reference>
<proteinExistence type="predicted"/>
<name>A0ABD3ATC4_9GENT</name>
<accession>A0ABD3ATC4</accession>
<gene>
    <name evidence="2" type="ORF">ACH5RR_002875</name>
</gene>
<dbReference type="InterPro" id="IPR002156">
    <property type="entry name" value="RNaseH_domain"/>
</dbReference>
<evidence type="ECO:0000313" key="3">
    <source>
        <dbReference type="Proteomes" id="UP001630127"/>
    </source>
</evidence>
<dbReference type="SUPFAM" id="SSF53098">
    <property type="entry name" value="Ribonuclease H-like"/>
    <property type="match status" value="1"/>
</dbReference>
<dbReference type="PANTHER" id="PTHR47723">
    <property type="entry name" value="OS05G0353850 PROTEIN"/>
    <property type="match status" value="1"/>
</dbReference>
<dbReference type="Gene3D" id="3.30.420.10">
    <property type="entry name" value="Ribonuclease H-like superfamily/Ribonuclease H"/>
    <property type="match status" value="1"/>
</dbReference>
<dbReference type="InterPro" id="IPR053151">
    <property type="entry name" value="RNase_H-like"/>
</dbReference>